<keyword evidence="1" id="KW-1133">Transmembrane helix</keyword>
<dbReference type="AlphaFoldDB" id="A0A0D1K4A8"/>
<comment type="caution">
    <text evidence="2">The sequence shown here is derived from an EMBL/GenBank/DDBJ whole genome shotgun (WGS) entry which is preliminary data.</text>
</comment>
<evidence type="ECO:0000313" key="3">
    <source>
        <dbReference type="Proteomes" id="UP000032287"/>
    </source>
</evidence>
<dbReference type="EMBL" id="JWHU01000034">
    <property type="protein sequence ID" value="KIU19859.1"/>
    <property type="molecule type" value="Genomic_DNA"/>
</dbReference>
<dbReference type="Proteomes" id="UP000032287">
    <property type="component" value="Unassembled WGS sequence"/>
</dbReference>
<dbReference type="eggNOG" id="COG4698">
    <property type="taxonomic scope" value="Bacteria"/>
</dbReference>
<reference evidence="2 3" key="1">
    <citation type="journal article" date="2015" name="Microbiology (Mosc.)">
        <title>Genomics of the Weissella cibaria species with an examination of its metabolic traits.</title>
        <authorList>
            <person name="Lynch K.M."/>
            <person name="Lucid A."/>
            <person name="Arendt E.K."/>
            <person name="Sleator R.D."/>
            <person name="Lucey B."/>
            <person name="Coffey A."/>
        </authorList>
    </citation>
    <scope>NUCLEOTIDE SEQUENCE [LARGE SCALE GENOMIC DNA]</scope>
    <source>
        <strain evidence="2 3">MG1</strain>
    </source>
</reference>
<organism evidence="2 3">
    <name type="scientific">Weissella cibaria</name>
    <dbReference type="NCBI Taxonomy" id="137591"/>
    <lineage>
        <taxon>Bacteria</taxon>
        <taxon>Bacillati</taxon>
        <taxon>Bacillota</taxon>
        <taxon>Bacilli</taxon>
        <taxon>Lactobacillales</taxon>
        <taxon>Lactobacillaceae</taxon>
        <taxon>Weissella</taxon>
    </lineage>
</organism>
<feature type="transmembrane region" description="Helical" evidence="1">
    <location>
        <begin position="21"/>
        <end position="43"/>
    </location>
</feature>
<name>A0A0D1K4A8_9LACO</name>
<dbReference type="STRING" id="137591.AO080_07815"/>
<protein>
    <recommendedName>
        <fullName evidence="4">DUF2140 family protein</fullName>
    </recommendedName>
</protein>
<keyword evidence="1" id="KW-0812">Transmembrane</keyword>
<keyword evidence="3" id="KW-1185">Reference proteome</keyword>
<sequence length="204" mass="22882">MQRRKVTRFGFVMPSRDRVQGIITGVGATIVVMVLIVIGLLLLPQDRQQAVDTQPQLSQAAFEVSVDRTELNAIVEKYLNDDPSLKNEFRFEMTKTGMMVYGTYKLLGQNVDFGMKMTPEVTKHGGILLHADSVAVGQLPLPVKYVMGYIGNMMNLPDWLKINTSKQTILIDLGKTPKVNDMRFKAVTIDPAQNKFVFRGGFTR</sequence>
<keyword evidence="1" id="KW-0472">Membrane</keyword>
<dbReference type="Pfam" id="PF09911">
    <property type="entry name" value="DUF2140"/>
    <property type="match status" value="1"/>
</dbReference>
<proteinExistence type="predicted"/>
<dbReference type="InterPro" id="IPR018672">
    <property type="entry name" value="DUF2140"/>
</dbReference>
<dbReference type="PATRIC" id="fig|137591.25.peg.1854"/>
<evidence type="ECO:0000313" key="2">
    <source>
        <dbReference type="EMBL" id="KIU19859.1"/>
    </source>
</evidence>
<gene>
    <name evidence="2" type="ORF">QX99_01882</name>
</gene>
<evidence type="ECO:0008006" key="4">
    <source>
        <dbReference type="Google" id="ProtNLM"/>
    </source>
</evidence>
<dbReference type="RefSeq" id="WP_043712090.1">
    <property type="nucleotide sequence ID" value="NZ_JALOCT010000001.1"/>
</dbReference>
<accession>A0A0D1K4A8</accession>
<evidence type="ECO:0000256" key="1">
    <source>
        <dbReference type="SAM" id="Phobius"/>
    </source>
</evidence>